<keyword evidence="9" id="KW-1185">Reference proteome</keyword>
<evidence type="ECO:0000256" key="3">
    <source>
        <dbReference type="ARBA" id="ARBA00022692"/>
    </source>
</evidence>
<feature type="transmembrane region" description="Helical" evidence="6">
    <location>
        <begin position="157"/>
        <end position="176"/>
    </location>
</feature>
<dbReference type="RefSeq" id="WP_212695312.1">
    <property type="nucleotide sequence ID" value="NZ_CP058649.1"/>
</dbReference>
<keyword evidence="4 6" id="KW-1133">Transmembrane helix</keyword>
<feature type="transmembrane region" description="Helical" evidence="6">
    <location>
        <begin position="50"/>
        <end position="74"/>
    </location>
</feature>
<proteinExistence type="predicted"/>
<dbReference type="GO" id="GO:0005886">
    <property type="term" value="C:plasma membrane"/>
    <property type="evidence" value="ECO:0007669"/>
    <property type="project" value="UniProtKB-SubCell"/>
</dbReference>
<dbReference type="GO" id="GO:0022857">
    <property type="term" value="F:transmembrane transporter activity"/>
    <property type="evidence" value="ECO:0007669"/>
    <property type="project" value="InterPro"/>
</dbReference>
<dbReference type="AlphaFoldDB" id="A0A8J8MND0"/>
<dbReference type="PANTHER" id="PTHR23526:SF2">
    <property type="entry name" value="MAJOR FACILITATOR SUPERFAMILY (MFS) PROFILE DOMAIN-CONTAINING PROTEIN"/>
    <property type="match status" value="1"/>
</dbReference>
<evidence type="ECO:0000256" key="6">
    <source>
        <dbReference type="SAM" id="Phobius"/>
    </source>
</evidence>
<gene>
    <name evidence="8" type="ORF">HZI73_20945</name>
</gene>
<keyword evidence="2" id="KW-0813">Transport</keyword>
<feature type="transmembrane region" description="Helical" evidence="6">
    <location>
        <begin position="86"/>
        <end position="105"/>
    </location>
</feature>
<feature type="transmembrane region" description="Helical" evidence="6">
    <location>
        <begin position="328"/>
        <end position="352"/>
    </location>
</feature>
<accession>A0A8J8MND0</accession>
<keyword evidence="3 6" id="KW-0812">Transmembrane</keyword>
<feature type="transmembrane region" description="Helical" evidence="6">
    <location>
        <begin position="391"/>
        <end position="411"/>
    </location>
</feature>
<name>A0A8J8MND0_9FIRM</name>
<dbReference type="Gene3D" id="1.20.1250.20">
    <property type="entry name" value="MFS general substrate transporter like domains"/>
    <property type="match status" value="2"/>
</dbReference>
<evidence type="ECO:0000313" key="9">
    <source>
        <dbReference type="Proteomes" id="UP000683246"/>
    </source>
</evidence>
<feature type="transmembrane region" description="Helical" evidence="6">
    <location>
        <begin position="239"/>
        <end position="262"/>
    </location>
</feature>
<dbReference type="SUPFAM" id="SSF103473">
    <property type="entry name" value="MFS general substrate transporter"/>
    <property type="match status" value="1"/>
</dbReference>
<feature type="transmembrane region" description="Helical" evidence="6">
    <location>
        <begin position="182"/>
        <end position="203"/>
    </location>
</feature>
<keyword evidence="5 6" id="KW-0472">Membrane</keyword>
<dbReference type="InterPro" id="IPR052528">
    <property type="entry name" value="Sugar_transport-like"/>
</dbReference>
<evidence type="ECO:0000256" key="2">
    <source>
        <dbReference type="ARBA" id="ARBA00022448"/>
    </source>
</evidence>
<evidence type="ECO:0000313" key="8">
    <source>
        <dbReference type="EMBL" id="QUI24621.1"/>
    </source>
</evidence>
<reference evidence="8" key="1">
    <citation type="submission" date="2020-07" db="EMBL/GenBank/DDBJ databases">
        <title>Vallitalea pronyensis genome.</title>
        <authorList>
            <person name="Postec A."/>
        </authorList>
    </citation>
    <scope>NUCLEOTIDE SEQUENCE</scope>
    <source>
        <strain evidence="8">FatNI3</strain>
    </source>
</reference>
<sequence length="417" mass="46776">MMKNKVVTKKQRSDYNLKINVFNGVAFAISLNLVKPYYAKFAERLGANDYHFALLNALPALLSVFAFLPGALMIEKAKSKTTITSKFLLVQKLIYLSIIFVPFLGTVNQPLLFVVLIGLMNFPGSVAIMGYQSSIGDIFNPRERSRAMSLRNRFSDFFRLIVSFIAGQVLTLVPKTPEDTLILYQIFFGIAFLFGIIEMVSLLKFKSHKEEVALPDVHKIAYLTLFKDTIRSIPGNRKFVSFIVCSILFHFGWQMGWPLFSIYTIKNLGANESWLSIMTISSGISSIIASIFWAKLADKKGNSFTLAIATMGMAITPIFYAISRSLFVLVFFVMSVGVFVAGTVLTLFNLLLEVTPNENRTIYIAVYNILINISATIAPLLSVWIKDMTSIYLALVVVAIMRMIGSIAFFIRNKRLV</sequence>
<dbReference type="PANTHER" id="PTHR23526">
    <property type="entry name" value="INTEGRAL MEMBRANE TRANSPORT PROTEIN-RELATED"/>
    <property type="match status" value="1"/>
</dbReference>
<dbReference type="KEGG" id="vpy:HZI73_20945"/>
<feature type="domain" description="Major facilitator superfamily (MFS) profile" evidence="7">
    <location>
        <begin position="238"/>
        <end position="417"/>
    </location>
</feature>
<feature type="transmembrane region" description="Helical" evidence="6">
    <location>
        <begin position="21"/>
        <end position="38"/>
    </location>
</feature>
<feature type="transmembrane region" description="Helical" evidence="6">
    <location>
        <begin position="304"/>
        <end position="322"/>
    </location>
</feature>
<evidence type="ECO:0000256" key="5">
    <source>
        <dbReference type="ARBA" id="ARBA00023136"/>
    </source>
</evidence>
<feature type="transmembrane region" description="Helical" evidence="6">
    <location>
        <begin position="274"/>
        <end position="292"/>
    </location>
</feature>
<feature type="transmembrane region" description="Helical" evidence="6">
    <location>
        <begin position="364"/>
        <end position="385"/>
    </location>
</feature>
<evidence type="ECO:0000259" key="7">
    <source>
        <dbReference type="PROSITE" id="PS50850"/>
    </source>
</evidence>
<dbReference type="InterPro" id="IPR036259">
    <property type="entry name" value="MFS_trans_sf"/>
</dbReference>
<protein>
    <submittedName>
        <fullName evidence="8">MFS transporter</fullName>
    </submittedName>
</protein>
<evidence type="ECO:0000256" key="4">
    <source>
        <dbReference type="ARBA" id="ARBA00022989"/>
    </source>
</evidence>
<dbReference type="PROSITE" id="PS50850">
    <property type="entry name" value="MFS"/>
    <property type="match status" value="1"/>
</dbReference>
<dbReference type="InterPro" id="IPR011701">
    <property type="entry name" value="MFS"/>
</dbReference>
<dbReference type="Proteomes" id="UP000683246">
    <property type="component" value="Chromosome"/>
</dbReference>
<organism evidence="8 9">
    <name type="scientific">Vallitalea pronyensis</name>
    <dbReference type="NCBI Taxonomy" id="1348613"/>
    <lineage>
        <taxon>Bacteria</taxon>
        <taxon>Bacillati</taxon>
        <taxon>Bacillota</taxon>
        <taxon>Clostridia</taxon>
        <taxon>Lachnospirales</taxon>
        <taxon>Vallitaleaceae</taxon>
        <taxon>Vallitalea</taxon>
    </lineage>
</organism>
<dbReference type="InterPro" id="IPR020846">
    <property type="entry name" value="MFS_dom"/>
</dbReference>
<comment type="subcellular location">
    <subcellularLocation>
        <location evidence="1">Cell membrane</location>
        <topology evidence="1">Multi-pass membrane protein</topology>
    </subcellularLocation>
</comment>
<dbReference type="Pfam" id="PF07690">
    <property type="entry name" value="MFS_1"/>
    <property type="match status" value="2"/>
</dbReference>
<feature type="transmembrane region" description="Helical" evidence="6">
    <location>
        <begin position="111"/>
        <end position="136"/>
    </location>
</feature>
<evidence type="ECO:0000256" key="1">
    <source>
        <dbReference type="ARBA" id="ARBA00004651"/>
    </source>
</evidence>
<dbReference type="EMBL" id="CP058649">
    <property type="protein sequence ID" value="QUI24621.1"/>
    <property type="molecule type" value="Genomic_DNA"/>
</dbReference>